<dbReference type="InterPro" id="IPR050179">
    <property type="entry name" value="Trans_hexapeptide_repeat"/>
</dbReference>
<dbReference type="InterPro" id="IPR001451">
    <property type="entry name" value="Hexapep"/>
</dbReference>
<reference evidence="3 4" key="1">
    <citation type="submission" date="2017-02" db="EMBL/GenBank/DDBJ databases">
        <title>The complete genomic sequence of a novel cold adapted crude oil-degrading bacterium Planococcus qaidamina Y42.</title>
        <authorList>
            <person name="Yang R."/>
        </authorList>
    </citation>
    <scope>NUCLEOTIDE SEQUENCE [LARGE SCALE GENOMIC DNA]</scope>
    <source>
        <strain evidence="3 4">Y42</strain>
    </source>
</reference>
<dbReference type="PANTHER" id="PTHR43300">
    <property type="entry name" value="ACETYLTRANSFERASE"/>
    <property type="match status" value="1"/>
</dbReference>
<proteinExistence type="predicted"/>
<dbReference type="InterPro" id="IPR011004">
    <property type="entry name" value="Trimer_LpxA-like_sf"/>
</dbReference>
<organism evidence="3 4">
    <name type="scientific">Planococcus lenghuensis</name>
    <dbReference type="NCBI Taxonomy" id="2213202"/>
    <lineage>
        <taxon>Bacteria</taxon>
        <taxon>Bacillati</taxon>
        <taxon>Bacillota</taxon>
        <taxon>Bacilli</taxon>
        <taxon>Bacillales</taxon>
        <taxon>Caryophanaceae</taxon>
        <taxon>Planococcus</taxon>
    </lineage>
</organism>
<dbReference type="Gene3D" id="3.40.50.20">
    <property type="match status" value="1"/>
</dbReference>
<keyword evidence="4" id="KW-1185">Reference proteome</keyword>
<dbReference type="OrthoDB" id="9794407at2"/>
<protein>
    <recommendedName>
        <fullName evidence="2">PglD N-terminal domain-containing protein</fullName>
    </recommendedName>
</protein>
<dbReference type="Pfam" id="PF00132">
    <property type="entry name" value="Hexapep"/>
    <property type="match status" value="1"/>
</dbReference>
<dbReference type="RefSeq" id="WP_077590102.1">
    <property type="nucleotide sequence ID" value="NZ_CP019640.1"/>
</dbReference>
<dbReference type="Gene3D" id="2.160.10.10">
    <property type="entry name" value="Hexapeptide repeat proteins"/>
    <property type="match status" value="1"/>
</dbReference>
<evidence type="ECO:0000256" key="1">
    <source>
        <dbReference type="PIRSR" id="PIRSR620019-2"/>
    </source>
</evidence>
<evidence type="ECO:0000313" key="3">
    <source>
        <dbReference type="EMBL" id="AQQ54210.1"/>
    </source>
</evidence>
<dbReference type="CDD" id="cd03360">
    <property type="entry name" value="LbH_AT_putative"/>
    <property type="match status" value="1"/>
</dbReference>
<dbReference type="SUPFAM" id="SSF51161">
    <property type="entry name" value="Trimeric LpxA-like enzymes"/>
    <property type="match status" value="1"/>
</dbReference>
<dbReference type="InterPro" id="IPR020019">
    <property type="entry name" value="AcTrfase_PglD-like"/>
</dbReference>
<dbReference type="PANTHER" id="PTHR43300:SF7">
    <property type="entry name" value="UDP-N-ACETYLBACILLOSAMINE N-ACETYLTRANSFERASE"/>
    <property type="match status" value="1"/>
</dbReference>
<feature type="binding site" evidence="1">
    <location>
        <position position="71"/>
    </location>
    <ligand>
        <name>substrate</name>
    </ligand>
</feature>
<dbReference type="AlphaFoldDB" id="A0A1Q2L177"/>
<name>A0A1Q2L177_9BACL</name>
<dbReference type="NCBIfam" id="TIGR03570">
    <property type="entry name" value="NeuD_NnaD"/>
    <property type="match status" value="1"/>
</dbReference>
<gene>
    <name evidence="3" type="ORF">B0X71_14620</name>
</gene>
<dbReference type="Pfam" id="PF17836">
    <property type="entry name" value="PglD_N"/>
    <property type="match status" value="1"/>
</dbReference>
<dbReference type="KEGG" id="pmar:B0X71_14620"/>
<dbReference type="Proteomes" id="UP000188184">
    <property type="component" value="Chromosome"/>
</dbReference>
<dbReference type="InterPro" id="IPR041561">
    <property type="entry name" value="PglD_N"/>
</dbReference>
<accession>A0A1Q2L177</accession>
<evidence type="ECO:0000259" key="2">
    <source>
        <dbReference type="Pfam" id="PF17836"/>
    </source>
</evidence>
<feature type="domain" description="PglD N-terminal" evidence="2">
    <location>
        <begin position="5"/>
        <end position="80"/>
    </location>
</feature>
<evidence type="ECO:0000313" key="4">
    <source>
        <dbReference type="Proteomes" id="UP000188184"/>
    </source>
</evidence>
<sequence>MENNDIYIIGAGTYGEVMCELAQLLGYKVKGFYDDNIQKMNSKVMSIDILGKFSNLDKNEIKNHKFIVAIGNNTVRERIMLEINSFQGETPSLIHPSVNISQSAIVGKGVYIHANVFVWTKVVIEDYCILSPGVVIAHHTNIGTACLISTLTGIGASINIGRRVFIGMGSKVVTGVDIIGENTVIGAGSTLLKNADKNSVYVGTPAKKIKG</sequence>
<dbReference type="EMBL" id="CP019640">
    <property type="protein sequence ID" value="AQQ54210.1"/>
    <property type="molecule type" value="Genomic_DNA"/>
</dbReference>